<protein>
    <submittedName>
        <fullName evidence="5">Putative amino acid ABC transporter, periplasmic amino acid-binding protein</fullName>
    </submittedName>
</protein>
<accession>E8LVV2</accession>
<dbReference type="Proteomes" id="UP000004371">
    <property type="component" value="Unassembled WGS sequence"/>
</dbReference>
<feature type="signal peptide" evidence="3">
    <location>
        <begin position="1"/>
        <end position="20"/>
    </location>
</feature>
<comment type="similarity">
    <text evidence="1">Belongs to the bacterial solute-binding protein 3 family.</text>
</comment>
<dbReference type="InterPro" id="IPR001638">
    <property type="entry name" value="Solute-binding_3/MltF_N"/>
</dbReference>
<keyword evidence="2 3" id="KW-0732">Signal</keyword>
<dbReference type="Pfam" id="PF00497">
    <property type="entry name" value="SBP_bac_3"/>
    <property type="match status" value="1"/>
</dbReference>
<name>E8LVV2_9VIBR</name>
<feature type="domain" description="Solute-binding protein family 3/N-terminal" evidence="4">
    <location>
        <begin position="30"/>
        <end position="237"/>
    </location>
</feature>
<dbReference type="EMBL" id="AEVS01000073">
    <property type="protein sequence ID" value="EGA65208.1"/>
    <property type="molecule type" value="Genomic_DNA"/>
</dbReference>
<dbReference type="STRING" id="945543.VIBR0546_10114"/>
<evidence type="ECO:0000256" key="1">
    <source>
        <dbReference type="ARBA" id="ARBA00010333"/>
    </source>
</evidence>
<feature type="chain" id="PRO_5003227430" evidence="3">
    <location>
        <begin position="21"/>
        <end position="244"/>
    </location>
</feature>
<dbReference type="AlphaFoldDB" id="E8LVV2"/>
<dbReference type="SUPFAM" id="SSF53850">
    <property type="entry name" value="Periplasmic binding protein-like II"/>
    <property type="match status" value="1"/>
</dbReference>
<comment type="caution">
    <text evidence="5">The sequence shown here is derived from an EMBL/GenBank/DDBJ whole genome shotgun (WGS) entry which is preliminary data.</text>
</comment>
<organism evidence="5 6">
    <name type="scientific">Vibrio brasiliensis LMG 20546</name>
    <dbReference type="NCBI Taxonomy" id="945543"/>
    <lineage>
        <taxon>Bacteria</taxon>
        <taxon>Pseudomonadati</taxon>
        <taxon>Pseudomonadota</taxon>
        <taxon>Gammaproteobacteria</taxon>
        <taxon>Vibrionales</taxon>
        <taxon>Vibrionaceae</taxon>
        <taxon>Vibrio</taxon>
        <taxon>Vibrio oreintalis group</taxon>
    </lineage>
</organism>
<evidence type="ECO:0000256" key="3">
    <source>
        <dbReference type="SAM" id="SignalP"/>
    </source>
</evidence>
<dbReference type="PANTHER" id="PTHR35936">
    <property type="entry name" value="MEMBRANE-BOUND LYTIC MUREIN TRANSGLYCOSYLASE F"/>
    <property type="match status" value="1"/>
</dbReference>
<evidence type="ECO:0000259" key="4">
    <source>
        <dbReference type="Pfam" id="PF00497"/>
    </source>
</evidence>
<sequence>MVKFYLIAILLILSSSAGVAKTLKISQDLWPPYIMNSVQGSGIAHDIVVDALVYAGYDIEFSIKPWTRVLKETMAGENDVIVSLWKTEQRTKHFLYTDPYTHNSMIFISRQELKFEFDSFDSLKGMRVALINDYAYGNNLREYKGMIPVSTLDLPNSIRYLLADKADVLVVDEEVGRWTVQGMKIPAGKLYFSKTYFDSTPLHAAVRKSHPEAENIVSALNNYFKNHAQGKLQALKTLYGLDDK</sequence>
<keyword evidence="6" id="KW-1185">Reference proteome</keyword>
<evidence type="ECO:0000313" key="5">
    <source>
        <dbReference type="EMBL" id="EGA65208.1"/>
    </source>
</evidence>
<evidence type="ECO:0000313" key="6">
    <source>
        <dbReference type="Proteomes" id="UP000004371"/>
    </source>
</evidence>
<dbReference type="eggNOG" id="COG0834">
    <property type="taxonomic scope" value="Bacteria"/>
</dbReference>
<reference evidence="5 6" key="1">
    <citation type="journal article" date="2012" name="Int. J. Syst. Evol. Microbiol.">
        <title>Vibrio caribbeanicus sp. nov., isolated from the marine sponge Scleritoderma cyanea.</title>
        <authorList>
            <person name="Hoffmann M."/>
            <person name="Monday S.R."/>
            <person name="Allard M.W."/>
            <person name="Strain E.A."/>
            <person name="Whittaker P."/>
            <person name="Naum M."/>
            <person name="McCarthy P.J."/>
            <person name="Lopez J.V."/>
            <person name="Fischer M."/>
            <person name="Brown E.W."/>
        </authorList>
    </citation>
    <scope>NUCLEOTIDE SEQUENCE [LARGE SCALE GENOMIC DNA]</scope>
    <source>
        <strain evidence="5 6">LMG 20546</strain>
    </source>
</reference>
<dbReference type="PANTHER" id="PTHR35936:SF25">
    <property type="entry name" value="ABC TRANSPORTER SUBSTRATE-BINDING PROTEIN"/>
    <property type="match status" value="1"/>
</dbReference>
<dbReference type="RefSeq" id="WP_006879976.1">
    <property type="nucleotide sequence ID" value="NZ_AEVS01000073.1"/>
</dbReference>
<proteinExistence type="inferred from homology"/>
<evidence type="ECO:0000256" key="2">
    <source>
        <dbReference type="ARBA" id="ARBA00022729"/>
    </source>
</evidence>
<dbReference type="Gene3D" id="3.40.190.10">
    <property type="entry name" value="Periplasmic binding protein-like II"/>
    <property type="match status" value="2"/>
</dbReference>
<gene>
    <name evidence="5" type="ORF">VIBR0546_10114</name>
</gene>